<dbReference type="InterPro" id="IPR043519">
    <property type="entry name" value="NT_sf"/>
</dbReference>
<dbReference type="Proteomes" id="UP001500575">
    <property type="component" value="Unassembled WGS sequence"/>
</dbReference>
<reference evidence="1 2" key="1">
    <citation type="journal article" date="2019" name="Int. J. Syst. Evol. Microbiol.">
        <title>The Global Catalogue of Microorganisms (GCM) 10K type strain sequencing project: providing services to taxonomists for standard genome sequencing and annotation.</title>
        <authorList>
            <consortium name="The Broad Institute Genomics Platform"/>
            <consortium name="The Broad Institute Genome Sequencing Center for Infectious Disease"/>
            <person name="Wu L."/>
            <person name="Ma J."/>
        </authorList>
    </citation>
    <scope>NUCLEOTIDE SEQUENCE [LARGE SCALE GENOMIC DNA]</scope>
    <source>
        <strain evidence="1 2">JCM 16021</strain>
    </source>
</reference>
<protein>
    <submittedName>
        <fullName evidence="1">Nucleotidyltransferase domain-containing protein</fullName>
    </submittedName>
</protein>
<gene>
    <name evidence="1" type="ORF">GCM10009843_33000</name>
</gene>
<evidence type="ECO:0000313" key="2">
    <source>
        <dbReference type="Proteomes" id="UP001500575"/>
    </source>
</evidence>
<dbReference type="EMBL" id="BAAAQQ010000013">
    <property type="protein sequence ID" value="GAA2130419.1"/>
    <property type="molecule type" value="Genomic_DNA"/>
</dbReference>
<organism evidence="1 2">
    <name type="scientific">Nocardioides bigeumensis</name>
    <dbReference type="NCBI Taxonomy" id="433657"/>
    <lineage>
        <taxon>Bacteria</taxon>
        <taxon>Bacillati</taxon>
        <taxon>Actinomycetota</taxon>
        <taxon>Actinomycetes</taxon>
        <taxon>Propionibacteriales</taxon>
        <taxon>Nocardioidaceae</taxon>
        <taxon>Nocardioides</taxon>
    </lineage>
</organism>
<keyword evidence="2" id="KW-1185">Reference proteome</keyword>
<name>A0ABN2YPA0_9ACTN</name>
<sequence>MEAEVRAVLRELGDRLAATGIADALWVGGSLATGDHVVGVSDLDLVAVTSEPLTGPALAQVALLHQQLDDGAARGMDLGCQYVDAGRLLDVAVEHPTWTHGVMVHRTVSLITRAELVLHGFAVIGPPPEELLPPVTPDGVREAAHAELAGYWSYAARRPHMFWSLPVMVDLGLTAMARGRHALAAGELLTKTAAIEQVHAPRWLQDDLRARRRGEHVSSPRLRAGLAAWWDVRRTTSAAAPPPQ</sequence>
<dbReference type="RefSeq" id="WP_344304904.1">
    <property type="nucleotide sequence ID" value="NZ_BAAAQQ010000013.1"/>
</dbReference>
<dbReference type="SUPFAM" id="SSF81301">
    <property type="entry name" value="Nucleotidyltransferase"/>
    <property type="match status" value="1"/>
</dbReference>
<evidence type="ECO:0000313" key="1">
    <source>
        <dbReference type="EMBL" id="GAA2130419.1"/>
    </source>
</evidence>
<comment type="caution">
    <text evidence="1">The sequence shown here is derived from an EMBL/GenBank/DDBJ whole genome shotgun (WGS) entry which is preliminary data.</text>
</comment>
<proteinExistence type="predicted"/>
<accession>A0ABN2YPA0</accession>